<gene>
    <name evidence="2" type="ORF">PL75_04755</name>
</gene>
<reference evidence="2 3" key="1">
    <citation type="submission" date="2014-11" db="EMBL/GenBank/DDBJ databases">
        <title>Genome of a novel goose pathogen.</title>
        <authorList>
            <person name="Hansen C.M."/>
            <person name="Hueffer K."/>
            <person name="Choi S.C."/>
        </authorList>
    </citation>
    <scope>NUCLEOTIDE SEQUENCE [LARGE SCALE GENOMIC DNA]</scope>
    <source>
        <strain evidence="2 3">KH1503</strain>
    </source>
</reference>
<evidence type="ECO:0000259" key="1">
    <source>
        <dbReference type="Pfam" id="PF10547"/>
    </source>
</evidence>
<dbReference type="Pfam" id="PF10547">
    <property type="entry name" value="P22_AR_N"/>
    <property type="match status" value="1"/>
</dbReference>
<dbReference type="STRING" id="1470200.PL75_04755"/>
<comment type="caution">
    <text evidence="2">The sequence shown here is derived from an EMBL/GenBank/DDBJ whole genome shotgun (WGS) entry which is preliminary data.</text>
</comment>
<feature type="domain" description="Antirepressor protein ant N-terminal" evidence="1">
    <location>
        <begin position="6"/>
        <end position="116"/>
    </location>
</feature>
<dbReference type="AlphaFoldDB" id="A0A0J0YST3"/>
<protein>
    <submittedName>
        <fullName evidence="2">Antirepressor protein Ant domain protein</fullName>
    </submittedName>
</protein>
<proteinExistence type="predicted"/>
<dbReference type="OrthoDB" id="1042522at2"/>
<keyword evidence="3" id="KW-1185">Reference proteome</keyword>
<dbReference type="InterPro" id="IPR018875">
    <property type="entry name" value="Antirepressor_Ant_N"/>
</dbReference>
<organism evidence="2 3">
    <name type="scientific">Neisseria arctica</name>
    <dbReference type="NCBI Taxonomy" id="1470200"/>
    <lineage>
        <taxon>Bacteria</taxon>
        <taxon>Pseudomonadati</taxon>
        <taxon>Pseudomonadota</taxon>
        <taxon>Betaproteobacteria</taxon>
        <taxon>Neisseriales</taxon>
        <taxon>Neisseriaceae</taxon>
        <taxon>Neisseria</taxon>
    </lineage>
</organism>
<evidence type="ECO:0000313" key="2">
    <source>
        <dbReference type="EMBL" id="KLT73210.1"/>
    </source>
</evidence>
<name>A0A0J0YST3_9NEIS</name>
<dbReference type="RefSeq" id="WP_047760762.1">
    <property type="nucleotide sequence ID" value="NZ_CP091510.1"/>
</dbReference>
<dbReference type="EMBL" id="JTDO01000005">
    <property type="protein sequence ID" value="KLT73210.1"/>
    <property type="molecule type" value="Genomic_DNA"/>
</dbReference>
<accession>A0A0J0YST3</accession>
<sequence length="180" mass="20598">MNALITIPFYDQSLNLIDSDGKPFVAMRPIVQGMGLAWQTQERKLKSRFSSVITIMVTTGLDGKKYQMLCLPLDKLPTWLMTLNPRKVKPEIREAIKRYQAESEAVLWQYWTAGIARRDEIRQALSELMATEAESLKRGSVAGKDLYIRKLEKQRNQAQIAALQAELPFIWNVVEERATA</sequence>
<dbReference type="PRINTS" id="PR01994">
    <property type="entry name" value="ANTIREPRESSR"/>
</dbReference>
<evidence type="ECO:0000313" key="3">
    <source>
        <dbReference type="Proteomes" id="UP000036027"/>
    </source>
</evidence>
<dbReference type="Proteomes" id="UP000036027">
    <property type="component" value="Unassembled WGS sequence"/>
</dbReference>
<dbReference type="PATRIC" id="fig|1470200.3.peg.2102"/>